<dbReference type="PRINTS" id="PR00455">
    <property type="entry name" value="HTHTETR"/>
</dbReference>
<evidence type="ECO:0000313" key="4">
    <source>
        <dbReference type="EMBL" id="MCU6748811.1"/>
    </source>
</evidence>
<comment type="caution">
    <text evidence="4">The sequence shown here is derived from an EMBL/GenBank/DDBJ whole genome shotgun (WGS) entry which is preliminary data.</text>
</comment>
<proteinExistence type="predicted"/>
<dbReference type="PANTHER" id="PTHR43479">
    <property type="entry name" value="ACREF/ENVCD OPERON REPRESSOR-RELATED"/>
    <property type="match status" value="1"/>
</dbReference>
<evidence type="ECO:0000259" key="3">
    <source>
        <dbReference type="PROSITE" id="PS50977"/>
    </source>
</evidence>
<dbReference type="PROSITE" id="PS50977">
    <property type="entry name" value="HTH_TETR_2"/>
    <property type="match status" value="1"/>
</dbReference>
<feature type="DNA-binding region" description="H-T-H motif" evidence="2">
    <location>
        <begin position="35"/>
        <end position="54"/>
    </location>
</feature>
<feature type="domain" description="HTH tetR-type" evidence="3">
    <location>
        <begin position="12"/>
        <end position="72"/>
    </location>
</feature>
<dbReference type="InterPro" id="IPR009057">
    <property type="entry name" value="Homeodomain-like_sf"/>
</dbReference>
<dbReference type="Pfam" id="PF00440">
    <property type="entry name" value="TetR_N"/>
    <property type="match status" value="1"/>
</dbReference>
<dbReference type="RefSeq" id="WP_059066118.1">
    <property type="nucleotide sequence ID" value="NZ_JAOQJX010000041.1"/>
</dbReference>
<dbReference type="EMBL" id="JAOQJX010000041">
    <property type="protein sequence ID" value="MCU6748811.1"/>
    <property type="molecule type" value="Genomic_DNA"/>
</dbReference>
<dbReference type="PANTHER" id="PTHR43479:SF11">
    <property type="entry name" value="ACREF_ENVCD OPERON REPRESSOR-RELATED"/>
    <property type="match status" value="1"/>
</dbReference>
<evidence type="ECO:0000256" key="1">
    <source>
        <dbReference type="ARBA" id="ARBA00023125"/>
    </source>
</evidence>
<protein>
    <submittedName>
        <fullName evidence="4">TetR/AcrR family transcriptional regulator</fullName>
    </submittedName>
</protein>
<dbReference type="Gene3D" id="1.10.357.10">
    <property type="entry name" value="Tetracycline Repressor, domain 2"/>
    <property type="match status" value="1"/>
</dbReference>
<name>A0ABT2TG83_9FIRM</name>
<keyword evidence="5" id="KW-1185">Reference proteome</keyword>
<organism evidence="4 5">
    <name type="scientific">Faecalicatena acetigenes</name>
    <dbReference type="NCBI Taxonomy" id="2981790"/>
    <lineage>
        <taxon>Bacteria</taxon>
        <taxon>Bacillati</taxon>
        <taxon>Bacillota</taxon>
        <taxon>Clostridia</taxon>
        <taxon>Lachnospirales</taxon>
        <taxon>Lachnospiraceae</taxon>
        <taxon>Faecalicatena</taxon>
    </lineage>
</organism>
<evidence type="ECO:0000313" key="5">
    <source>
        <dbReference type="Proteomes" id="UP001652394"/>
    </source>
</evidence>
<sequence>MKPQTNRQKQALATKQKIFTCALSLFSKKAYETITVQEICSTAEVSVGAFYHHFKSKDDILEEGYHLFDAQAEEEWDHFHPDDSIDRIRFLVSIQTNSMSKMGPFAAMQYFKNQLSCSEKYILNPSRFFYKKIQESIQSGIDSAVLNGSAAEITEEILCLTRGIIYDWGLHEGSYSLEDRTAKMLDILLEHYTH</sequence>
<accession>A0ABT2TG83</accession>
<evidence type="ECO:0000256" key="2">
    <source>
        <dbReference type="PROSITE-ProRule" id="PRU00335"/>
    </source>
</evidence>
<dbReference type="InterPro" id="IPR001647">
    <property type="entry name" value="HTH_TetR"/>
</dbReference>
<dbReference type="SUPFAM" id="SSF46689">
    <property type="entry name" value="Homeodomain-like"/>
    <property type="match status" value="1"/>
</dbReference>
<keyword evidence="1 2" id="KW-0238">DNA-binding</keyword>
<reference evidence="4 5" key="1">
    <citation type="journal article" date="2021" name="ISME Commun">
        <title>Automated analysis of genomic sequences facilitates high-throughput and comprehensive description of bacteria.</title>
        <authorList>
            <person name="Hitch T.C.A."/>
        </authorList>
    </citation>
    <scope>NUCLEOTIDE SEQUENCE [LARGE SCALE GENOMIC DNA]</scope>
    <source>
        <strain evidence="4 5">H2_18</strain>
    </source>
</reference>
<dbReference type="InterPro" id="IPR050624">
    <property type="entry name" value="HTH-type_Tx_Regulator"/>
</dbReference>
<gene>
    <name evidence="4" type="ORF">OCV51_14350</name>
</gene>
<dbReference type="Proteomes" id="UP001652394">
    <property type="component" value="Unassembled WGS sequence"/>
</dbReference>